<dbReference type="EMBL" id="LXFE01000422">
    <property type="protein sequence ID" value="OLL25357.1"/>
    <property type="molecule type" value="Genomic_DNA"/>
</dbReference>
<proteinExistence type="predicted"/>
<organism evidence="2 3">
    <name type="scientific">Neolecta irregularis (strain DAH-3)</name>
    <dbReference type="NCBI Taxonomy" id="1198029"/>
    <lineage>
        <taxon>Eukaryota</taxon>
        <taxon>Fungi</taxon>
        <taxon>Dikarya</taxon>
        <taxon>Ascomycota</taxon>
        <taxon>Taphrinomycotina</taxon>
        <taxon>Neolectales</taxon>
        <taxon>Neolectaceae</taxon>
        <taxon>Neolecta</taxon>
    </lineage>
</organism>
<evidence type="ECO:0000313" key="2">
    <source>
        <dbReference type="EMBL" id="OLL25357.1"/>
    </source>
</evidence>
<name>A0A1U7LRS1_NEOID</name>
<dbReference type="Proteomes" id="UP000186594">
    <property type="component" value="Unassembled WGS sequence"/>
</dbReference>
<comment type="caution">
    <text evidence="2">The sequence shown here is derived from an EMBL/GenBank/DDBJ whole genome shotgun (WGS) entry which is preliminary data.</text>
</comment>
<keyword evidence="1" id="KW-0812">Transmembrane</keyword>
<feature type="transmembrane region" description="Helical" evidence="1">
    <location>
        <begin position="147"/>
        <end position="170"/>
    </location>
</feature>
<feature type="transmembrane region" description="Helical" evidence="1">
    <location>
        <begin position="9"/>
        <end position="31"/>
    </location>
</feature>
<reference evidence="2 3" key="1">
    <citation type="submission" date="2016-04" db="EMBL/GenBank/DDBJ databases">
        <title>Evolutionary innovation and constraint leading to complex multicellularity in the Ascomycota.</title>
        <authorList>
            <person name="Cisse O."/>
            <person name="Nguyen A."/>
            <person name="Hewitt D.A."/>
            <person name="Jedd G."/>
            <person name="Stajich J.E."/>
        </authorList>
    </citation>
    <scope>NUCLEOTIDE SEQUENCE [LARGE SCALE GENOMIC DNA]</scope>
    <source>
        <strain evidence="2 3">DAH-3</strain>
    </source>
</reference>
<evidence type="ECO:0000256" key="1">
    <source>
        <dbReference type="SAM" id="Phobius"/>
    </source>
</evidence>
<keyword evidence="1" id="KW-1133">Transmembrane helix</keyword>
<keyword evidence="1" id="KW-0472">Membrane</keyword>
<dbReference type="PROSITE" id="PS51257">
    <property type="entry name" value="PROKAR_LIPOPROTEIN"/>
    <property type="match status" value="1"/>
</dbReference>
<feature type="transmembrane region" description="Helical" evidence="1">
    <location>
        <begin position="182"/>
        <end position="202"/>
    </location>
</feature>
<gene>
    <name evidence="2" type="ORF">NEOLI_002610</name>
</gene>
<sequence>MFSLKSTIFFYKIALITVLSFTVAFVGLAAFGCRSNAVQSFYVIKAAYTGTATVHLKKRSIGDMMDSMEKSADRVGDKAENIGSQGAQNAIEEMLGSTKLIVYVGAGGLCFGESDLVCAASKSSPDEKDPLKLVDIFNHYPRMILPFWFLIFAFGIIGLSLIGSVLISMIDTRKSLIKITDGLLVLGCIVLLMGALQAELVIRGTLDMIRDVPFSILTATRGYIASAMIWAGGSWVAIILRRLIKNKGEGRMLNKVGQMSKV</sequence>
<evidence type="ECO:0000313" key="3">
    <source>
        <dbReference type="Proteomes" id="UP000186594"/>
    </source>
</evidence>
<accession>A0A1U7LRS1</accession>
<protein>
    <submittedName>
        <fullName evidence="2">Uncharacterized protein</fullName>
    </submittedName>
</protein>
<dbReference type="AlphaFoldDB" id="A0A1U7LRS1"/>
<feature type="transmembrane region" description="Helical" evidence="1">
    <location>
        <begin position="222"/>
        <end position="244"/>
    </location>
</feature>
<keyword evidence="3" id="KW-1185">Reference proteome</keyword>